<evidence type="ECO:0000313" key="2">
    <source>
        <dbReference type="EMBL" id="GAA0217564.1"/>
    </source>
</evidence>
<dbReference type="EMBL" id="BAAADG010000002">
    <property type="protein sequence ID" value="GAA0217564.1"/>
    <property type="molecule type" value="Genomic_DNA"/>
</dbReference>
<dbReference type="Gene3D" id="3.90.226.10">
    <property type="entry name" value="2-enoyl-CoA Hydratase, Chain A, domain 1"/>
    <property type="match status" value="1"/>
</dbReference>
<dbReference type="Proteomes" id="UP001501476">
    <property type="component" value="Unassembled WGS sequence"/>
</dbReference>
<organism evidence="2 3">
    <name type="scientific">Methylophaga marina</name>
    <dbReference type="NCBI Taxonomy" id="45495"/>
    <lineage>
        <taxon>Bacteria</taxon>
        <taxon>Pseudomonadati</taxon>
        <taxon>Pseudomonadota</taxon>
        <taxon>Gammaproteobacteria</taxon>
        <taxon>Thiotrichales</taxon>
        <taxon>Piscirickettsiaceae</taxon>
        <taxon>Methylophaga</taxon>
    </lineage>
</organism>
<proteinExistence type="inferred from homology"/>
<comment type="similarity">
    <text evidence="1">Belongs to the enoyl-CoA hydratase/isomerase family.</text>
</comment>
<dbReference type="InterPro" id="IPR029045">
    <property type="entry name" value="ClpP/crotonase-like_dom_sf"/>
</dbReference>
<dbReference type="PANTHER" id="PTHR11941:SF54">
    <property type="entry name" value="ENOYL-COA HYDRATASE, MITOCHONDRIAL"/>
    <property type="match status" value="1"/>
</dbReference>
<name>A0ABP3CX27_9GAMM</name>
<gene>
    <name evidence="2" type="ORF">GCM10008964_06340</name>
</gene>
<dbReference type="PANTHER" id="PTHR11941">
    <property type="entry name" value="ENOYL-COA HYDRATASE-RELATED"/>
    <property type="match status" value="1"/>
</dbReference>
<evidence type="ECO:0000256" key="1">
    <source>
        <dbReference type="ARBA" id="ARBA00005254"/>
    </source>
</evidence>
<comment type="caution">
    <text evidence="2">The sequence shown here is derived from an EMBL/GenBank/DDBJ whole genome shotgun (WGS) entry which is preliminary data.</text>
</comment>
<dbReference type="Gene3D" id="6.20.390.30">
    <property type="match status" value="1"/>
</dbReference>
<dbReference type="CDD" id="cd06558">
    <property type="entry name" value="crotonase-like"/>
    <property type="match status" value="1"/>
</dbReference>
<dbReference type="InterPro" id="IPR001753">
    <property type="entry name" value="Enoyl-CoA_hydra/iso"/>
</dbReference>
<reference evidence="3" key="1">
    <citation type="journal article" date="2019" name="Int. J. Syst. Evol. Microbiol.">
        <title>The Global Catalogue of Microorganisms (GCM) 10K type strain sequencing project: providing services to taxonomists for standard genome sequencing and annotation.</title>
        <authorList>
            <consortium name="The Broad Institute Genomics Platform"/>
            <consortium name="The Broad Institute Genome Sequencing Center for Infectious Disease"/>
            <person name="Wu L."/>
            <person name="Ma J."/>
        </authorList>
    </citation>
    <scope>NUCLEOTIDE SEQUENCE [LARGE SCALE GENOMIC DNA]</scope>
    <source>
        <strain evidence="3">JCM 6886</strain>
    </source>
</reference>
<dbReference type="NCBIfam" id="NF006452">
    <property type="entry name" value="PRK08788.1"/>
    <property type="match status" value="1"/>
</dbReference>
<protein>
    <submittedName>
        <fullName evidence="2">Crotonase/enoyl-CoA hydratase family protein</fullName>
    </submittedName>
</protein>
<evidence type="ECO:0000313" key="3">
    <source>
        <dbReference type="Proteomes" id="UP001501476"/>
    </source>
</evidence>
<keyword evidence="3" id="KW-1185">Reference proteome</keyword>
<dbReference type="Pfam" id="PF00378">
    <property type="entry name" value="ECH_1"/>
    <property type="match status" value="1"/>
</dbReference>
<sequence length="296" mass="32884">MNALAKMDDAARLQHEQKQFSQLSTHYDRKYRTGWFRMHGEPRPCFTPTLLSEIASYFSSVKQDMRLTQGQKYDYLVLASDVEGIFNLGGDLGLFSQLIEQQDADGLLEYAVSCINVLHANMSHLDSDLTTIALVKGDALGGGFESALSSNVLIAEKGAKLGLPEVLFNLFPGMGAFSLLSRKIGASKAEKMILEGKLYSAEELYEIGVVDILAEKGQGELEVYRYIDKANKNANSRRAMRQVKDACNAVSYDELLTITKIWVDAALKLEPRDLRMMQRLVQRQTSKVDLGASVNA</sequence>
<accession>A0ABP3CX27</accession>
<dbReference type="SUPFAM" id="SSF52096">
    <property type="entry name" value="ClpP/crotonase"/>
    <property type="match status" value="1"/>
</dbReference>
<dbReference type="RefSeq" id="WP_286303763.1">
    <property type="nucleotide sequence ID" value="NZ_AP027741.1"/>
</dbReference>